<name>A0ABY4FPE4_9MICO</name>
<dbReference type="EMBL" id="CP095045">
    <property type="protein sequence ID" value="UOQ58150.1"/>
    <property type="molecule type" value="Genomic_DNA"/>
</dbReference>
<dbReference type="Proteomes" id="UP000831786">
    <property type="component" value="Chromosome"/>
</dbReference>
<keyword evidence="3" id="KW-1185">Reference proteome</keyword>
<dbReference type="InterPro" id="IPR051531">
    <property type="entry name" value="N-acetyltransferase"/>
</dbReference>
<evidence type="ECO:0000313" key="2">
    <source>
        <dbReference type="EMBL" id="UOQ58150.1"/>
    </source>
</evidence>
<dbReference type="InterPro" id="IPR016181">
    <property type="entry name" value="Acyl_CoA_acyltransferase"/>
</dbReference>
<dbReference type="Pfam" id="PF13302">
    <property type="entry name" value="Acetyltransf_3"/>
    <property type="match status" value="1"/>
</dbReference>
<dbReference type="PANTHER" id="PTHR43792">
    <property type="entry name" value="GNAT FAMILY, PUTATIVE (AFU_ORTHOLOGUE AFUA_3G00765)-RELATED-RELATED"/>
    <property type="match status" value="1"/>
</dbReference>
<dbReference type="RefSeq" id="WP_244693381.1">
    <property type="nucleotide sequence ID" value="NZ_CP095044.1"/>
</dbReference>
<sequence>MTAPADTSAPHIRDLDWPRRTARLRLRPAELADADALWRHRGLPEVGYWLSWRPADRADWDEAYAGKHRDLLVVEHEGRLIGDVMVRVVDGWSQREVAERAAGVQASLGWTLDPAAGGRGLATEAVEAVLEACFDGLGLRRVEAGAFAANEPSWRLMERLGMRREATSVQESLHRDLGWIDGVLYALLAEEWRARREGSAR</sequence>
<organism evidence="2 3">
    <name type="scientific">Leucobacter allii</name>
    <dbReference type="NCBI Taxonomy" id="2932247"/>
    <lineage>
        <taxon>Bacteria</taxon>
        <taxon>Bacillati</taxon>
        <taxon>Actinomycetota</taxon>
        <taxon>Actinomycetes</taxon>
        <taxon>Micrococcales</taxon>
        <taxon>Microbacteriaceae</taxon>
        <taxon>Leucobacter</taxon>
    </lineage>
</organism>
<protein>
    <submittedName>
        <fullName evidence="2">GNAT family N-acetyltransferase</fullName>
    </submittedName>
</protein>
<reference evidence="2 3" key="1">
    <citation type="submission" date="2022-04" db="EMBL/GenBank/DDBJ databases">
        <title>Leucobacter sp. isolated from rhizosphere of garlic.</title>
        <authorList>
            <person name="Won M."/>
            <person name="Lee C.-M."/>
            <person name="Woen H.-Y."/>
            <person name="Kwon S.-W."/>
        </authorList>
    </citation>
    <scope>NUCLEOTIDE SEQUENCE [LARGE SCALE GENOMIC DNA]</scope>
    <source>
        <strain evidence="2 3">H21R-40</strain>
    </source>
</reference>
<dbReference type="SUPFAM" id="SSF55729">
    <property type="entry name" value="Acyl-CoA N-acyltransferases (Nat)"/>
    <property type="match status" value="1"/>
</dbReference>
<dbReference type="Gene3D" id="3.40.630.30">
    <property type="match status" value="1"/>
</dbReference>
<gene>
    <name evidence="2" type="ORF">MUN78_04700</name>
</gene>
<dbReference type="PROSITE" id="PS51186">
    <property type="entry name" value="GNAT"/>
    <property type="match status" value="1"/>
</dbReference>
<dbReference type="InterPro" id="IPR000182">
    <property type="entry name" value="GNAT_dom"/>
</dbReference>
<feature type="domain" description="N-acetyltransferase" evidence="1">
    <location>
        <begin position="24"/>
        <end position="190"/>
    </location>
</feature>
<proteinExistence type="predicted"/>
<evidence type="ECO:0000259" key="1">
    <source>
        <dbReference type="PROSITE" id="PS51186"/>
    </source>
</evidence>
<accession>A0ABY4FPE4</accession>
<evidence type="ECO:0000313" key="3">
    <source>
        <dbReference type="Proteomes" id="UP000831786"/>
    </source>
</evidence>